<dbReference type="AlphaFoldDB" id="A0A832WJV1"/>
<evidence type="ECO:0000256" key="3">
    <source>
        <dbReference type="ARBA" id="ARBA00022723"/>
    </source>
</evidence>
<evidence type="ECO:0000313" key="12">
    <source>
        <dbReference type="EMBL" id="HII47727.1"/>
    </source>
</evidence>
<keyword evidence="3 8" id="KW-0479">Metal-binding</keyword>
<dbReference type="InterPro" id="IPR022310">
    <property type="entry name" value="NAD/GMP_synthase"/>
</dbReference>
<feature type="binding site" description="in other chain" evidence="8">
    <location>
        <position position="123"/>
    </location>
    <ligand>
        <name>deamido-NAD(+)</name>
        <dbReference type="ChEBI" id="CHEBI:58437"/>
        <note>ligand shared between two neighboring subunits</note>
    </ligand>
</feature>
<dbReference type="UniPathway" id="UPA00253">
    <property type="reaction ID" value="UER00333"/>
</dbReference>
<proteinExistence type="inferred from homology"/>
<evidence type="ECO:0000256" key="9">
    <source>
        <dbReference type="RuleBase" id="RU003811"/>
    </source>
</evidence>
<evidence type="ECO:0000313" key="13">
    <source>
        <dbReference type="Proteomes" id="UP000651120"/>
    </source>
</evidence>
<accession>A0A832WJV1</accession>
<dbReference type="NCBIfam" id="NF010587">
    <property type="entry name" value="PRK13980.1"/>
    <property type="match status" value="1"/>
</dbReference>
<dbReference type="FunFam" id="3.40.50.620:FF:000106">
    <property type="entry name" value="Glutamine-dependent NAD(+) synthetase"/>
    <property type="match status" value="1"/>
</dbReference>
<dbReference type="GO" id="GO:0005737">
    <property type="term" value="C:cytoplasm"/>
    <property type="evidence" value="ECO:0007669"/>
    <property type="project" value="InterPro"/>
</dbReference>
<evidence type="ECO:0000256" key="1">
    <source>
        <dbReference type="ARBA" id="ARBA00005859"/>
    </source>
</evidence>
<keyword evidence="7 8" id="KW-0520">NAD</keyword>
<evidence type="ECO:0000256" key="5">
    <source>
        <dbReference type="ARBA" id="ARBA00022840"/>
    </source>
</evidence>
<feature type="binding site" description="in other chain" evidence="8">
    <location>
        <position position="156"/>
    </location>
    <ligand>
        <name>deamido-NAD(+)</name>
        <dbReference type="ChEBI" id="CHEBI:58437"/>
        <note>ligand shared between two neighboring subunits</note>
    </ligand>
</feature>
<protein>
    <recommendedName>
        <fullName evidence="8 10">NH(3)-dependent NAD(+) synthetase</fullName>
        <ecNumber evidence="8 10">6.3.1.5</ecNumber>
    </recommendedName>
</protein>
<dbReference type="GO" id="GO:0046872">
    <property type="term" value="F:metal ion binding"/>
    <property type="evidence" value="ECO:0007669"/>
    <property type="project" value="UniProtKB-KW"/>
</dbReference>
<comment type="similarity">
    <text evidence="1 8 9">Belongs to the NAD synthetase family.</text>
</comment>
<comment type="caution">
    <text evidence="12">The sequence shown here is derived from an EMBL/GenBank/DDBJ whole genome shotgun (WGS) entry which is preliminary data.</text>
</comment>
<keyword evidence="6 8" id="KW-0460">Magnesium</keyword>
<feature type="binding site" evidence="8">
    <location>
        <begin position="38"/>
        <end position="45"/>
    </location>
    <ligand>
        <name>ATP</name>
        <dbReference type="ChEBI" id="CHEBI:30616"/>
    </ligand>
</feature>
<dbReference type="GeneID" id="1465571"/>
<dbReference type="GO" id="GO:0005524">
    <property type="term" value="F:ATP binding"/>
    <property type="evidence" value="ECO:0007669"/>
    <property type="project" value="UniProtKB-UniRule"/>
</dbReference>
<evidence type="ECO:0000256" key="2">
    <source>
        <dbReference type="ARBA" id="ARBA00022598"/>
    </source>
</evidence>
<sequence length="267" mass="29517">MFVYDVVNALDYEKARSIITAFISQYVQRAGSRGVVVGISGGVDSTVAAALAVEALGRQRVLGLLMPSLYTPPEDLKDALDVINALGVEWKRVDITPIYDAFVKTLPDFSQENRVAAGNILPRIRMTVLYYYANKYNLLVMGTGDRSELLLGYFTKYGDGGVDFLPIGSLFKLQVRELAARLGFADIAKKPSSPRLWQGHTAEGELGASYEVIDQVLYAVFDLKKPPEEVRGFFGEVVDIVITRVKKNIHKLTPPAYPDITPARRNV</sequence>
<dbReference type="SMR" id="A0A832WJV1"/>
<comment type="catalytic activity">
    <reaction evidence="8 10">
        <text>deamido-NAD(+) + NH4(+) + ATP = AMP + diphosphate + NAD(+) + H(+)</text>
        <dbReference type="Rhea" id="RHEA:21188"/>
        <dbReference type="ChEBI" id="CHEBI:15378"/>
        <dbReference type="ChEBI" id="CHEBI:28938"/>
        <dbReference type="ChEBI" id="CHEBI:30616"/>
        <dbReference type="ChEBI" id="CHEBI:33019"/>
        <dbReference type="ChEBI" id="CHEBI:57540"/>
        <dbReference type="ChEBI" id="CHEBI:58437"/>
        <dbReference type="ChEBI" id="CHEBI:456215"/>
        <dbReference type="EC" id="6.3.1.5"/>
    </reaction>
</comment>
<dbReference type="NCBIfam" id="TIGR00552">
    <property type="entry name" value="nadE"/>
    <property type="match status" value="1"/>
</dbReference>
<evidence type="ECO:0000256" key="4">
    <source>
        <dbReference type="ARBA" id="ARBA00022741"/>
    </source>
</evidence>
<name>A0A832WJV1_9CREN</name>
<dbReference type="InterPro" id="IPR003694">
    <property type="entry name" value="NAD_synthase"/>
</dbReference>
<dbReference type="Proteomes" id="UP000651120">
    <property type="component" value="Unassembled WGS sequence"/>
</dbReference>
<feature type="binding site" evidence="8">
    <location>
        <position position="172"/>
    </location>
    <ligand>
        <name>ATP</name>
        <dbReference type="ChEBI" id="CHEBI:30616"/>
    </ligand>
</feature>
<dbReference type="GO" id="GO:0009435">
    <property type="term" value="P:NAD+ biosynthetic process"/>
    <property type="evidence" value="ECO:0007669"/>
    <property type="project" value="UniProtKB-UniRule"/>
</dbReference>
<dbReference type="GO" id="GO:0004359">
    <property type="term" value="F:glutaminase activity"/>
    <property type="evidence" value="ECO:0007669"/>
    <property type="project" value="InterPro"/>
</dbReference>
<reference evidence="12" key="1">
    <citation type="journal article" date="2020" name="bioRxiv">
        <title>A rank-normalized archaeal taxonomy based on genome phylogeny resolves widespread incomplete and uneven classifications.</title>
        <authorList>
            <person name="Rinke C."/>
            <person name="Chuvochina M."/>
            <person name="Mussig A.J."/>
            <person name="Chaumeil P.-A."/>
            <person name="Waite D.W."/>
            <person name="Whitman W.B."/>
            <person name="Parks D.H."/>
            <person name="Hugenholtz P."/>
        </authorList>
    </citation>
    <scope>NUCLEOTIDE SEQUENCE</scope>
    <source>
        <strain evidence="12">UBA8839</strain>
    </source>
</reference>
<feature type="binding site" evidence="8">
    <location>
        <position position="143"/>
    </location>
    <ligand>
        <name>ATP</name>
        <dbReference type="ChEBI" id="CHEBI:30616"/>
    </ligand>
</feature>
<evidence type="ECO:0000256" key="6">
    <source>
        <dbReference type="ARBA" id="ARBA00022842"/>
    </source>
</evidence>
<dbReference type="InterPro" id="IPR022926">
    <property type="entry name" value="NH(3)-dep_NAD(+)_synth"/>
</dbReference>
<dbReference type="RefSeq" id="WP_011007805.1">
    <property type="nucleotide sequence ID" value="NZ_DAIOPL010000028.1"/>
</dbReference>
<dbReference type="InterPro" id="IPR014729">
    <property type="entry name" value="Rossmann-like_a/b/a_fold"/>
</dbReference>
<dbReference type="HAMAP" id="MF_00193">
    <property type="entry name" value="NadE_ammonia_dep"/>
    <property type="match status" value="1"/>
</dbReference>
<dbReference type="OMA" id="NKDEDFY"/>
<comment type="subunit">
    <text evidence="8">Homodimer.</text>
</comment>
<keyword evidence="5 8" id="KW-0067">ATP-binding</keyword>
<dbReference type="GO" id="GO:0008795">
    <property type="term" value="F:NAD+ synthase activity"/>
    <property type="evidence" value="ECO:0007669"/>
    <property type="project" value="UniProtKB-UniRule"/>
</dbReference>
<evidence type="ECO:0000256" key="7">
    <source>
        <dbReference type="ARBA" id="ARBA00023027"/>
    </source>
</evidence>
<keyword evidence="4 8" id="KW-0547">Nucleotide-binding</keyword>
<comment type="function">
    <text evidence="8">Catalyzes the ATP-dependent amidation of deamido-NAD to form NAD. Uses ammonia as a nitrogen source.</text>
</comment>
<dbReference type="EMBL" id="DUJP01000032">
    <property type="protein sequence ID" value="HII47727.1"/>
    <property type="molecule type" value="Genomic_DNA"/>
</dbReference>
<dbReference type="EC" id="6.3.1.5" evidence="8 10"/>
<organism evidence="12 13">
    <name type="scientific">Pyrobaculum aerophilum</name>
    <dbReference type="NCBI Taxonomy" id="13773"/>
    <lineage>
        <taxon>Archaea</taxon>
        <taxon>Thermoproteota</taxon>
        <taxon>Thermoprotei</taxon>
        <taxon>Thermoproteales</taxon>
        <taxon>Thermoproteaceae</taxon>
        <taxon>Pyrobaculum</taxon>
    </lineage>
</organism>
<evidence type="ECO:0000256" key="10">
    <source>
        <dbReference type="RuleBase" id="RU003812"/>
    </source>
</evidence>
<dbReference type="PANTHER" id="PTHR23090:SF9">
    <property type="entry name" value="GLUTAMINE-DEPENDENT NAD(+) SYNTHETASE"/>
    <property type="match status" value="1"/>
</dbReference>
<evidence type="ECO:0000256" key="8">
    <source>
        <dbReference type="HAMAP-Rule" id="MF_00193"/>
    </source>
</evidence>
<dbReference type="Gene3D" id="3.40.50.620">
    <property type="entry name" value="HUPs"/>
    <property type="match status" value="1"/>
</dbReference>
<feature type="binding site" evidence="8">
    <location>
        <position position="44"/>
    </location>
    <ligand>
        <name>Mg(2+)</name>
        <dbReference type="ChEBI" id="CHEBI:18420"/>
    </ligand>
</feature>
<dbReference type="SUPFAM" id="SSF52402">
    <property type="entry name" value="Adenine nucleotide alpha hydrolases-like"/>
    <property type="match status" value="1"/>
</dbReference>
<evidence type="ECO:0000259" key="11">
    <source>
        <dbReference type="Pfam" id="PF02540"/>
    </source>
</evidence>
<feature type="binding site" description="in other chain" evidence="8">
    <location>
        <begin position="250"/>
        <end position="251"/>
    </location>
    <ligand>
        <name>deamido-NAD(+)</name>
        <dbReference type="ChEBI" id="CHEBI:58437"/>
        <note>ligand shared between two neighboring subunits</note>
    </ligand>
</feature>
<comment type="pathway">
    <text evidence="8">Cofactor biosynthesis; NAD(+) biosynthesis; NAD(+) from deamido-NAD(+) (ammonia route): step 1/1.</text>
</comment>
<feature type="binding site" evidence="8">
    <location>
        <position position="193"/>
    </location>
    <ligand>
        <name>ATP</name>
        <dbReference type="ChEBI" id="CHEBI:30616"/>
    </ligand>
</feature>
<feature type="binding site" evidence="8">
    <location>
        <position position="163"/>
    </location>
    <ligand>
        <name>deamido-NAD(+)</name>
        <dbReference type="ChEBI" id="CHEBI:58437"/>
        <note>ligand shared between two neighboring subunits</note>
    </ligand>
</feature>
<keyword evidence="2 8" id="KW-0436">Ligase</keyword>
<feature type="binding site" evidence="8">
    <location>
        <position position="148"/>
    </location>
    <ligand>
        <name>Mg(2+)</name>
        <dbReference type="ChEBI" id="CHEBI:18420"/>
    </ligand>
</feature>
<gene>
    <name evidence="8" type="primary">nadE</name>
    <name evidence="12" type="ORF">HA333_09910</name>
</gene>
<dbReference type="GO" id="GO:0003952">
    <property type="term" value="F:NAD+ synthase (glutamine-hydrolyzing) activity"/>
    <property type="evidence" value="ECO:0007669"/>
    <property type="project" value="InterPro"/>
</dbReference>
<dbReference type="PANTHER" id="PTHR23090">
    <property type="entry name" value="NH 3 /GLUTAMINE-DEPENDENT NAD + SYNTHETASE"/>
    <property type="match status" value="1"/>
</dbReference>
<feature type="domain" description="NAD/GMP synthase" evidence="11">
    <location>
        <begin position="19"/>
        <end position="255"/>
    </location>
</feature>
<dbReference type="Pfam" id="PF02540">
    <property type="entry name" value="NAD_synthase"/>
    <property type="match status" value="1"/>
</dbReference>
<dbReference type="CDD" id="cd00553">
    <property type="entry name" value="NAD_synthase"/>
    <property type="match status" value="1"/>
</dbReference>